<feature type="region of interest" description="Disordered" evidence="1">
    <location>
        <begin position="164"/>
        <end position="188"/>
    </location>
</feature>
<feature type="compositionally biased region" description="Basic residues" evidence="1">
    <location>
        <begin position="348"/>
        <end position="362"/>
    </location>
</feature>
<dbReference type="AlphaFoldDB" id="A0A066WH71"/>
<evidence type="ECO:0008006" key="4">
    <source>
        <dbReference type="Google" id="ProtNLM"/>
    </source>
</evidence>
<dbReference type="SUPFAM" id="SSF57903">
    <property type="entry name" value="FYVE/PHD zinc finger"/>
    <property type="match status" value="1"/>
</dbReference>
<dbReference type="STRING" id="1037660.A0A066WH71"/>
<feature type="region of interest" description="Disordered" evidence="1">
    <location>
        <begin position="72"/>
        <end position="119"/>
    </location>
</feature>
<dbReference type="EMBL" id="JMSN01000019">
    <property type="protein sequence ID" value="KDN50389.1"/>
    <property type="molecule type" value="Genomic_DNA"/>
</dbReference>
<proteinExistence type="predicted"/>
<evidence type="ECO:0000313" key="2">
    <source>
        <dbReference type="EMBL" id="KDN50389.1"/>
    </source>
</evidence>
<dbReference type="InParanoid" id="A0A066WH71"/>
<feature type="compositionally biased region" description="Basic and acidic residues" evidence="1">
    <location>
        <begin position="405"/>
        <end position="415"/>
    </location>
</feature>
<evidence type="ECO:0000256" key="1">
    <source>
        <dbReference type="SAM" id="MobiDB-lite"/>
    </source>
</evidence>
<comment type="caution">
    <text evidence="2">The sequence shown here is derived from an EMBL/GenBank/DDBJ whole genome shotgun (WGS) entry which is preliminary data.</text>
</comment>
<organism evidence="2 3">
    <name type="scientific">Tilletiaria anomala (strain ATCC 24038 / CBS 436.72 / UBC 951)</name>
    <dbReference type="NCBI Taxonomy" id="1037660"/>
    <lineage>
        <taxon>Eukaryota</taxon>
        <taxon>Fungi</taxon>
        <taxon>Dikarya</taxon>
        <taxon>Basidiomycota</taxon>
        <taxon>Ustilaginomycotina</taxon>
        <taxon>Exobasidiomycetes</taxon>
        <taxon>Georgefischeriales</taxon>
        <taxon>Tilletiariaceae</taxon>
        <taxon>Tilletiaria</taxon>
    </lineage>
</organism>
<feature type="region of interest" description="Disordered" evidence="1">
    <location>
        <begin position="274"/>
        <end position="487"/>
    </location>
</feature>
<dbReference type="CDD" id="cd15517">
    <property type="entry name" value="PHD_TCF19_like"/>
    <property type="match status" value="1"/>
</dbReference>
<reference evidence="2 3" key="1">
    <citation type="submission" date="2014-05" db="EMBL/GenBank/DDBJ databases">
        <title>Draft genome sequence of a rare smut relative, Tilletiaria anomala UBC 951.</title>
        <authorList>
            <consortium name="DOE Joint Genome Institute"/>
            <person name="Toome M."/>
            <person name="Kuo A."/>
            <person name="Henrissat B."/>
            <person name="Lipzen A."/>
            <person name="Tritt A."/>
            <person name="Yoshinaga Y."/>
            <person name="Zane M."/>
            <person name="Barry K."/>
            <person name="Grigoriev I.V."/>
            <person name="Spatafora J.W."/>
            <person name="Aimea M.C."/>
        </authorList>
    </citation>
    <scope>NUCLEOTIDE SEQUENCE [LARGE SCALE GENOMIC DNA]</scope>
    <source>
        <strain evidence="2 3">UBC 951</strain>
    </source>
</reference>
<feature type="compositionally biased region" description="Polar residues" evidence="1">
    <location>
        <begin position="477"/>
        <end position="487"/>
    </location>
</feature>
<dbReference type="Gene3D" id="3.30.40.10">
    <property type="entry name" value="Zinc/RING finger domain, C3HC4 (zinc finger)"/>
    <property type="match status" value="1"/>
</dbReference>
<accession>A0A066WH71</accession>
<dbReference type="GeneID" id="25267689"/>
<feature type="region of interest" description="Disordered" evidence="1">
    <location>
        <begin position="513"/>
        <end position="611"/>
    </location>
</feature>
<dbReference type="HOGENOM" id="CLU_420457_0_0_1"/>
<keyword evidence="3" id="KW-1185">Reference proteome</keyword>
<gene>
    <name evidence="2" type="ORF">K437DRAFT_66009</name>
</gene>
<dbReference type="RefSeq" id="XP_013244514.1">
    <property type="nucleotide sequence ID" value="XM_013389060.1"/>
</dbReference>
<feature type="compositionally biased region" description="Low complexity" evidence="1">
    <location>
        <begin position="37"/>
        <end position="50"/>
    </location>
</feature>
<feature type="compositionally biased region" description="Low complexity" evidence="1">
    <location>
        <begin position="435"/>
        <end position="452"/>
    </location>
</feature>
<feature type="compositionally biased region" description="Polar residues" evidence="1">
    <location>
        <begin position="1"/>
        <end position="17"/>
    </location>
</feature>
<name>A0A066WH71_TILAU</name>
<dbReference type="InterPro" id="IPR013083">
    <property type="entry name" value="Znf_RING/FYVE/PHD"/>
</dbReference>
<evidence type="ECO:0000313" key="3">
    <source>
        <dbReference type="Proteomes" id="UP000027361"/>
    </source>
</evidence>
<feature type="compositionally biased region" description="Basic and acidic residues" evidence="1">
    <location>
        <begin position="274"/>
        <end position="284"/>
    </location>
</feature>
<dbReference type="Proteomes" id="UP000027361">
    <property type="component" value="Unassembled WGS sequence"/>
</dbReference>
<dbReference type="OrthoDB" id="303107at2759"/>
<feature type="region of interest" description="Disordered" evidence="1">
    <location>
        <begin position="1"/>
        <end position="60"/>
    </location>
</feature>
<feature type="compositionally biased region" description="Basic and acidic residues" evidence="1">
    <location>
        <begin position="292"/>
        <end position="337"/>
    </location>
</feature>
<feature type="compositionally biased region" description="Low complexity" evidence="1">
    <location>
        <begin position="513"/>
        <end position="559"/>
    </location>
</feature>
<sequence length="652" mass="69790">MGSKSCQDDSSPLTEPRSSPIKAAVPLSPDAVHEVTAGVPGAKAGAAPSGDQDQCQADEDRALDYCQADQVTKMEKEGAAKSKKPTAPDLVHVYEGLEGPGSSNSDRDETGNRCRSRATQEPGTLLLPLLSQDVVPTAEAEATKRDLAELGDAVSDDSLTDLEELIGSGTDGGDESGIESEKTSSNESWDLGCECCGAFIRNADLTDDVALICCSVCETWQHIRCWDRHLNKNGLPPRDWDAEGEDFFCTRCKTPNHSIPLPAYAIDIKVKAEQRGSLRTSEKKQAKRPKARGPDAEEPVWKKIKVSRMENGRIVTKHQEQKSEAKPPTKGKDEDVHLSPSTSSSSQHKGKSQKMYRLKGAKHPVLLDENSSQAKTKLGSEKDGTGGGQKARRTIKLMRRQHAQKSSDDEQKGERPSMPALEPAKTPTSTHLTPGSQASGSAAAAAVKSVKSFLSPLQKQPSDARPAITASKLGPVPSTSRKAPAQNISDVKAAEAAGAARIKAATNANNAARLQAAKAGSAGPRASSGSSSASRLLSSLLGGPSSSKPTSGASTPSSSRQQEKDKPKAVQDAGQKKQPFQHRGHKGHYKQSDSIGAQGAKGETMTEEEMARRREASMRKWENYKVLSYTCVRPWEQTKTAFLQLSMRRTGI</sequence>
<dbReference type="InterPro" id="IPR011011">
    <property type="entry name" value="Znf_FYVE_PHD"/>
</dbReference>
<protein>
    <recommendedName>
        <fullName evidence="4">PHD-type domain-containing protein</fullName>
    </recommendedName>
</protein>
<feature type="compositionally biased region" description="Basic residues" evidence="1">
    <location>
        <begin position="390"/>
        <end position="403"/>
    </location>
</feature>
<feature type="compositionally biased region" description="Basic residues" evidence="1">
    <location>
        <begin position="579"/>
        <end position="589"/>
    </location>
</feature>